<dbReference type="Proteomes" id="UP000824533">
    <property type="component" value="Linkage Group LG17"/>
</dbReference>
<reference evidence="1 2" key="1">
    <citation type="journal article" date="2021" name="Front. Genet.">
        <title>Chromosome-Level Genome Assembly Reveals Significant Gene Expansion in the Toll and IMD Signaling Pathways of Dendrolimus kikuchii.</title>
        <authorList>
            <person name="Zhou J."/>
            <person name="Wu P."/>
            <person name="Xiong Z."/>
            <person name="Liu N."/>
            <person name="Zhao N."/>
            <person name="Ji M."/>
            <person name="Qiu Y."/>
            <person name="Yang B."/>
        </authorList>
    </citation>
    <scope>NUCLEOTIDE SEQUENCE [LARGE SCALE GENOMIC DNA]</scope>
    <source>
        <strain evidence="1">Ann1</strain>
    </source>
</reference>
<sequence>MKTILRINNAESKPKKQKQISDILEVFGKYQIIQYTYVCFATIFITMIEINYIFVAGDMEYRCLIPECDDMNSTVKPPAWWPDEAIDRCSRPVLKEGNIEDACNKISFTNETEQCTEWIYENDNTVVAALNLACQPWKSNLIGTIHSVGVLSSMLLFGWVSDRIGRKPTFLICVIGSAVGQLKQFTTSYHLYAAIEYMEAAISGGSYAAAMVLMLEIGGKKNRVLSGVLFSYSIYMGESLFACIAMFAPYWKTIIRIIYSPFILFVSYIFLMYESPRWLIVNGKMDKAKKSLLRIARQNDININYEELEDMDSTKMKVKFNIEENEVRESMKKVFTSKQIIVRLLVSSMCRFTSSFVYYGLMINSVWLPGDKYVNFLLSTIMSFPGELICLYLMNKVGRKLPLMVGYVICGGLCLGSAYVPETYVWLKITLFLLGKMLISACFTGAITYSMELFPTSARGSLLGLGTFASRTGGMLAPLTPILHTVSPILPSVFFCLSSLLSGILLSFTPETKDLPLMDTVQQVEDSVKRAKEQKIMKKNTKDVNEIGL</sequence>
<dbReference type="EMBL" id="CM034403">
    <property type="protein sequence ID" value="KAJ0174439.1"/>
    <property type="molecule type" value="Genomic_DNA"/>
</dbReference>
<keyword evidence="2" id="KW-1185">Reference proteome</keyword>
<evidence type="ECO:0000313" key="1">
    <source>
        <dbReference type="EMBL" id="KAJ0174439.1"/>
    </source>
</evidence>
<accession>A0ACC1CRZ3</accession>
<protein>
    <submittedName>
        <fullName evidence="1">Uncharacterized protein</fullName>
    </submittedName>
</protein>
<evidence type="ECO:0000313" key="2">
    <source>
        <dbReference type="Proteomes" id="UP000824533"/>
    </source>
</evidence>
<name>A0ACC1CRZ3_9NEOP</name>
<organism evidence="1 2">
    <name type="scientific">Dendrolimus kikuchii</name>
    <dbReference type="NCBI Taxonomy" id="765133"/>
    <lineage>
        <taxon>Eukaryota</taxon>
        <taxon>Metazoa</taxon>
        <taxon>Ecdysozoa</taxon>
        <taxon>Arthropoda</taxon>
        <taxon>Hexapoda</taxon>
        <taxon>Insecta</taxon>
        <taxon>Pterygota</taxon>
        <taxon>Neoptera</taxon>
        <taxon>Endopterygota</taxon>
        <taxon>Lepidoptera</taxon>
        <taxon>Glossata</taxon>
        <taxon>Ditrysia</taxon>
        <taxon>Bombycoidea</taxon>
        <taxon>Lasiocampidae</taxon>
        <taxon>Dendrolimus</taxon>
    </lineage>
</organism>
<proteinExistence type="predicted"/>
<comment type="caution">
    <text evidence="1">The sequence shown here is derived from an EMBL/GenBank/DDBJ whole genome shotgun (WGS) entry which is preliminary data.</text>
</comment>
<gene>
    <name evidence="1" type="ORF">K1T71_009547</name>
</gene>